<gene>
    <name evidence="1" type="ORF">OH76DRAFT_1404383</name>
</gene>
<name>A0A371D8K2_9APHY</name>
<evidence type="ECO:0000313" key="2">
    <source>
        <dbReference type="Proteomes" id="UP000256964"/>
    </source>
</evidence>
<keyword evidence="2" id="KW-1185">Reference proteome</keyword>
<dbReference type="Proteomes" id="UP000256964">
    <property type="component" value="Unassembled WGS sequence"/>
</dbReference>
<protein>
    <submittedName>
        <fullName evidence="1">Uncharacterized protein</fullName>
    </submittedName>
</protein>
<dbReference type="AlphaFoldDB" id="A0A371D8K2"/>
<evidence type="ECO:0000313" key="1">
    <source>
        <dbReference type="EMBL" id="RDX48832.1"/>
    </source>
</evidence>
<dbReference type="EMBL" id="KZ857409">
    <property type="protein sequence ID" value="RDX48832.1"/>
    <property type="molecule type" value="Genomic_DNA"/>
</dbReference>
<proteinExistence type="predicted"/>
<organism evidence="1 2">
    <name type="scientific">Lentinus brumalis</name>
    <dbReference type="NCBI Taxonomy" id="2498619"/>
    <lineage>
        <taxon>Eukaryota</taxon>
        <taxon>Fungi</taxon>
        <taxon>Dikarya</taxon>
        <taxon>Basidiomycota</taxon>
        <taxon>Agaricomycotina</taxon>
        <taxon>Agaricomycetes</taxon>
        <taxon>Polyporales</taxon>
        <taxon>Polyporaceae</taxon>
        <taxon>Lentinus</taxon>
    </lineage>
</organism>
<reference evidence="1 2" key="1">
    <citation type="journal article" date="2018" name="Biotechnol. Biofuels">
        <title>Integrative visual omics of the white-rot fungus Polyporus brumalis exposes the biotechnological potential of its oxidative enzymes for delignifying raw plant biomass.</title>
        <authorList>
            <person name="Miyauchi S."/>
            <person name="Rancon A."/>
            <person name="Drula E."/>
            <person name="Hage H."/>
            <person name="Chaduli D."/>
            <person name="Favel A."/>
            <person name="Grisel S."/>
            <person name="Henrissat B."/>
            <person name="Herpoel-Gimbert I."/>
            <person name="Ruiz-Duenas F.J."/>
            <person name="Chevret D."/>
            <person name="Hainaut M."/>
            <person name="Lin J."/>
            <person name="Wang M."/>
            <person name="Pangilinan J."/>
            <person name="Lipzen A."/>
            <person name="Lesage-Meessen L."/>
            <person name="Navarro D."/>
            <person name="Riley R."/>
            <person name="Grigoriev I.V."/>
            <person name="Zhou S."/>
            <person name="Raouche S."/>
            <person name="Rosso M.N."/>
        </authorList>
    </citation>
    <scope>NUCLEOTIDE SEQUENCE [LARGE SCALE GENOMIC DNA]</scope>
    <source>
        <strain evidence="1 2">BRFM 1820</strain>
    </source>
</reference>
<sequence>MYVSRDYFFDLVVMRYDTSFDAFHQFLVAHPHIGIHIRPIHLVETSEHWHL</sequence>
<accession>A0A371D8K2</accession>